<protein>
    <submittedName>
        <fullName evidence="1">Uncharacterized protein</fullName>
    </submittedName>
</protein>
<proteinExistence type="predicted"/>
<accession>A0ABT9FWB0</accession>
<evidence type="ECO:0000313" key="1">
    <source>
        <dbReference type="EMBL" id="MDP4099002.1"/>
    </source>
</evidence>
<name>A0ABT9FWB0_9BACL</name>
<dbReference type="RefSeq" id="WP_305756620.1">
    <property type="nucleotide sequence ID" value="NZ_JAPCKK010000031.1"/>
</dbReference>
<gene>
    <name evidence="1" type="ORF">OIN60_19950</name>
</gene>
<sequence>MNSTINVNYTWEKEAVLANGADQGHLLVEWSCGTISRRKVAVKPKLIGFDLQLRIIPESGVKVIHKNGPRINTRKTDYEQETVLYCGHMFNGQQKHAIFMFSFDKHVSGKQPVATMEWSWHKPLAEKRTVIRSERIYIQFTYHLGLLQLPADPRVEKFVKLDESSFILKKALRAYEKGKRDEGSWKLRRHADELLLMAARTDDLEYLQEAEMFLGLQQQWDKTYRTEFCYSS</sequence>
<comment type="caution">
    <text evidence="1">The sequence shown here is derived from an EMBL/GenBank/DDBJ whole genome shotgun (WGS) entry which is preliminary data.</text>
</comment>
<keyword evidence="2" id="KW-1185">Reference proteome</keyword>
<dbReference type="EMBL" id="JAPCKK010000031">
    <property type="protein sequence ID" value="MDP4099002.1"/>
    <property type="molecule type" value="Genomic_DNA"/>
</dbReference>
<dbReference type="Proteomes" id="UP001241848">
    <property type="component" value="Unassembled WGS sequence"/>
</dbReference>
<reference evidence="1 2" key="1">
    <citation type="submission" date="2022-10" db="EMBL/GenBank/DDBJ databases">
        <title>Paenibacillus description and whole genome data of maize root bacterial community.</title>
        <authorList>
            <person name="Marton D."/>
            <person name="Farkas M."/>
            <person name="Cserhati M."/>
        </authorList>
    </citation>
    <scope>NUCLEOTIDE SEQUENCE [LARGE SCALE GENOMIC DNA]</scope>
    <source>
        <strain evidence="1 2">P96</strain>
    </source>
</reference>
<organism evidence="1 2">
    <name type="scientific">Paenibacillus zeirhizosphaerae</name>
    <dbReference type="NCBI Taxonomy" id="2987519"/>
    <lineage>
        <taxon>Bacteria</taxon>
        <taxon>Bacillati</taxon>
        <taxon>Bacillota</taxon>
        <taxon>Bacilli</taxon>
        <taxon>Bacillales</taxon>
        <taxon>Paenibacillaceae</taxon>
        <taxon>Paenibacillus</taxon>
    </lineage>
</organism>
<evidence type="ECO:0000313" key="2">
    <source>
        <dbReference type="Proteomes" id="UP001241848"/>
    </source>
</evidence>